<comment type="caution">
    <text evidence="2">The sequence shown here is derived from an EMBL/GenBank/DDBJ whole genome shotgun (WGS) entry which is preliminary data.</text>
</comment>
<accession>A0A9P6E8P7</accession>
<keyword evidence="3" id="KW-1185">Reference proteome</keyword>
<evidence type="ECO:0000313" key="3">
    <source>
        <dbReference type="Proteomes" id="UP000807306"/>
    </source>
</evidence>
<sequence>MFSKITQITLLLTLAAATARGSLLSNELQSRQTPPPTDRQYIVVNNCPTPIDLYIGTLKDNTMPTHGKITKFSQNFDVGPFWSDINSGSIGGSTRVGFHDDYYYVIAGFSLNVGVHVEASPRPPNSGFCIPIDCQHLPCSNTFFFPPPSFPEPTEGPPPSPYFRCPLHNETFTITFCPSGSFPF</sequence>
<reference evidence="2" key="1">
    <citation type="submission" date="2020-11" db="EMBL/GenBank/DDBJ databases">
        <authorList>
            <consortium name="DOE Joint Genome Institute"/>
            <person name="Ahrendt S."/>
            <person name="Riley R."/>
            <person name="Andreopoulos W."/>
            <person name="Labutti K."/>
            <person name="Pangilinan J."/>
            <person name="Ruiz-Duenas F.J."/>
            <person name="Barrasa J.M."/>
            <person name="Sanchez-Garcia M."/>
            <person name="Camarero S."/>
            <person name="Miyauchi S."/>
            <person name="Serrano A."/>
            <person name="Linde D."/>
            <person name="Babiker R."/>
            <person name="Drula E."/>
            <person name="Ayuso-Fernandez I."/>
            <person name="Pacheco R."/>
            <person name="Padilla G."/>
            <person name="Ferreira P."/>
            <person name="Barriuso J."/>
            <person name="Kellner H."/>
            <person name="Castanera R."/>
            <person name="Alfaro M."/>
            <person name="Ramirez L."/>
            <person name="Pisabarro A.G."/>
            <person name="Kuo A."/>
            <person name="Tritt A."/>
            <person name="Lipzen A."/>
            <person name="He G."/>
            <person name="Yan M."/>
            <person name="Ng V."/>
            <person name="Cullen D."/>
            <person name="Martin F."/>
            <person name="Rosso M.-N."/>
            <person name="Henrissat B."/>
            <person name="Hibbett D."/>
            <person name="Martinez A.T."/>
            <person name="Grigoriev I.V."/>
        </authorList>
    </citation>
    <scope>NUCLEOTIDE SEQUENCE</scope>
    <source>
        <strain evidence="2">CBS 506.95</strain>
    </source>
</reference>
<evidence type="ECO:0000313" key="2">
    <source>
        <dbReference type="EMBL" id="KAF9524768.1"/>
    </source>
</evidence>
<feature type="signal peptide" evidence="1">
    <location>
        <begin position="1"/>
        <end position="21"/>
    </location>
</feature>
<dbReference type="Proteomes" id="UP000807306">
    <property type="component" value="Unassembled WGS sequence"/>
</dbReference>
<evidence type="ECO:0000256" key="1">
    <source>
        <dbReference type="SAM" id="SignalP"/>
    </source>
</evidence>
<dbReference type="AlphaFoldDB" id="A0A9P6E8P7"/>
<protein>
    <recommendedName>
        <fullName evidence="4">Osmotin, thaumatin-like protein</fullName>
    </recommendedName>
</protein>
<gene>
    <name evidence="2" type="ORF">CPB83DRAFT_897570</name>
</gene>
<evidence type="ECO:0008006" key="4">
    <source>
        <dbReference type="Google" id="ProtNLM"/>
    </source>
</evidence>
<feature type="chain" id="PRO_5040215270" description="Osmotin, thaumatin-like protein" evidence="1">
    <location>
        <begin position="22"/>
        <end position="184"/>
    </location>
</feature>
<dbReference type="EMBL" id="MU157893">
    <property type="protein sequence ID" value="KAF9524768.1"/>
    <property type="molecule type" value="Genomic_DNA"/>
</dbReference>
<organism evidence="2 3">
    <name type="scientific">Crepidotus variabilis</name>
    <dbReference type="NCBI Taxonomy" id="179855"/>
    <lineage>
        <taxon>Eukaryota</taxon>
        <taxon>Fungi</taxon>
        <taxon>Dikarya</taxon>
        <taxon>Basidiomycota</taxon>
        <taxon>Agaricomycotina</taxon>
        <taxon>Agaricomycetes</taxon>
        <taxon>Agaricomycetidae</taxon>
        <taxon>Agaricales</taxon>
        <taxon>Agaricineae</taxon>
        <taxon>Crepidotaceae</taxon>
        <taxon>Crepidotus</taxon>
    </lineage>
</organism>
<dbReference type="OrthoDB" id="3002175at2759"/>
<keyword evidence="1" id="KW-0732">Signal</keyword>
<name>A0A9P6E8P7_9AGAR</name>
<proteinExistence type="predicted"/>